<feature type="region of interest" description="Disordered" evidence="1">
    <location>
        <begin position="271"/>
        <end position="308"/>
    </location>
</feature>
<feature type="compositionally biased region" description="Low complexity" evidence="1">
    <location>
        <begin position="271"/>
        <end position="281"/>
    </location>
</feature>
<gene>
    <name evidence="2" type="ORF">PIB30_090129</name>
</gene>
<comment type="caution">
    <text evidence="2">The sequence shown here is derived from an EMBL/GenBank/DDBJ whole genome shotgun (WGS) entry which is preliminary data.</text>
</comment>
<keyword evidence="3" id="KW-1185">Reference proteome</keyword>
<protein>
    <submittedName>
        <fullName evidence="2">Uncharacterized protein</fullName>
    </submittedName>
</protein>
<reference evidence="2 3" key="1">
    <citation type="journal article" date="2023" name="Plants (Basel)">
        <title>Bridging the Gap: Combining Genomics and Transcriptomics Approaches to Understand Stylosanthes scabra, an Orphan Legume from the Brazilian Caatinga.</title>
        <authorList>
            <person name="Ferreira-Neto J.R.C."/>
            <person name="da Silva M.D."/>
            <person name="Binneck E."/>
            <person name="de Melo N.F."/>
            <person name="da Silva R.H."/>
            <person name="de Melo A.L.T.M."/>
            <person name="Pandolfi V."/>
            <person name="Bustamante F.O."/>
            <person name="Brasileiro-Vidal A.C."/>
            <person name="Benko-Iseppon A.M."/>
        </authorList>
    </citation>
    <scope>NUCLEOTIDE SEQUENCE [LARGE SCALE GENOMIC DNA]</scope>
    <source>
        <tissue evidence="2">Leaves</tissue>
    </source>
</reference>
<organism evidence="2 3">
    <name type="scientific">Stylosanthes scabra</name>
    <dbReference type="NCBI Taxonomy" id="79078"/>
    <lineage>
        <taxon>Eukaryota</taxon>
        <taxon>Viridiplantae</taxon>
        <taxon>Streptophyta</taxon>
        <taxon>Embryophyta</taxon>
        <taxon>Tracheophyta</taxon>
        <taxon>Spermatophyta</taxon>
        <taxon>Magnoliopsida</taxon>
        <taxon>eudicotyledons</taxon>
        <taxon>Gunneridae</taxon>
        <taxon>Pentapetalae</taxon>
        <taxon>rosids</taxon>
        <taxon>fabids</taxon>
        <taxon>Fabales</taxon>
        <taxon>Fabaceae</taxon>
        <taxon>Papilionoideae</taxon>
        <taxon>50 kb inversion clade</taxon>
        <taxon>dalbergioids sensu lato</taxon>
        <taxon>Dalbergieae</taxon>
        <taxon>Pterocarpus clade</taxon>
        <taxon>Stylosanthes</taxon>
    </lineage>
</organism>
<feature type="compositionally biased region" description="Basic and acidic residues" evidence="1">
    <location>
        <begin position="289"/>
        <end position="298"/>
    </location>
</feature>
<evidence type="ECO:0000256" key="1">
    <source>
        <dbReference type="SAM" id="MobiDB-lite"/>
    </source>
</evidence>
<sequence>MCTQAISDVIELMLNELWINYSEIPADVQKQWFEKWVEVFTWPEEHKEQIRKPYNYRARRCYQQIMRDVRGGELQRLKWLSETLRRQLLNKFVNDPNFKKHFAVNKVNWASSKGGCLHTRGSATIPHARMIIQYRLLTRSLDRPPTDPELFREMHTRKHHRFVVEKRVDDLLTLSHFILDMLFSSRSSFLPTSSKPPNRRRKRVMRVLAQLTRTLCGVETQEQVMQQQIDEVWSLKETLAQRDARVKESLRHMEEMQRKIAAFYNPLCPGSSTAHSGSSTAPPLPLRMPGERPDHPPADDVTTTRMCS</sequence>
<dbReference type="Proteomes" id="UP001341840">
    <property type="component" value="Unassembled WGS sequence"/>
</dbReference>
<proteinExistence type="predicted"/>
<dbReference type="EMBL" id="JASCZI010001722">
    <property type="protein sequence ID" value="MED6115402.1"/>
    <property type="molecule type" value="Genomic_DNA"/>
</dbReference>
<evidence type="ECO:0000313" key="2">
    <source>
        <dbReference type="EMBL" id="MED6115402.1"/>
    </source>
</evidence>
<name>A0ABU6QUU6_9FABA</name>
<evidence type="ECO:0000313" key="3">
    <source>
        <dbReference type="Proteomes" id="UP001341840"/>
    </source>
</evidence>
<accession>A0ABU6QUU6</accession>